<feature type="compositionally biased region" description="Low complexity" evidence="7">
    <location>
        <begin position="155"/>
        <end position="181"/>
    </location>
</feature>
<proteinExistence type="inferred from homology"/>
<dbReference type="CDD" id="cd08045">
    <property type="entry name" value="HFD_TAF4"/>
    <property type="match status" value="1"/>
</dbReference>
<name>A0A3L8S5K9_CHLGU</name>
<dbReference type="GO" id="GO:0005669">
    <property type="term" value="C:transcription factor TFIID complex"/>
    <property type="evidence" value="ECO:0007669"/>
    <property type="project" value="InterPro"/>
</dbReference>
<dbReference type="Proteomes" id="UP000276834">
    <property type="component" value="Unassembled WGS sequence"/>
</dbReference>
<keyword evidence="6" id="KW-0539">Nucleus</keyword>
<gene>
    <name evidence="9" type="ORF">DV515_00011674</name>
</gene>
<dbReference type="InterPro" id="IPR003894">
    <property type="entry name" value="TAFH_NHR1"/>
</dbReference>
<keyword evidence="4" id="KW-0805">Transcription regulation</keyword>
<dbReference type="GO" id="GO:0046982">
    <property type="term" value="F:protein heterodimerization activity"/>
    <property type="evidence" value="ECO:0007669"/>
    <property type="project" value="InterPro"/>
</dbReference>
<dbReference type="Pfam" id="PF07531">
    <property type="entry name" value="TAFH"/>
    <property type="match status" value="1"/>
</dbReference>
<dbReference type="Pfam" id="PF05236">
    <property type="entry name" value="TAF4"/>
    <property type="match status" value="1"/>
</dbReference>
<keyword evidence="3" id="KW-0597">Phosphoprotein</keyword>
<feature type="compositionally biased region" description="Polar residues" evidence="7">
    <location>
        <begin position="83"/>
        <end position="93"/>
    </location>
</feature>
<dbReference type="EMBL" id="QUSF01000056">
    <property type="protein sequence ID" value="RLV97507.1"/>
    <property type="molecule type" value="Genomic_DNA"/>
</dbReference>
<keyword evidence="10" id="KW-1185">Reference proteome</keyword>
<feature type="compositionally biased region" description="Low complexity" evidence="7">
    <location>
        <begin position="60"/>
        <end position="76"/>
    </location>
</feature>
<feature type="domain" description="TAFH" evidence="8">
    <location>
        <begin position="673"/>
        <end position="770"/>
    </location>
</feature>
<keyword evidence="5" id="KW-0804">Transcription</keyword>
<evidence type="ECO:0000256" key="1">
    <source>
        <dbReference type="ARBA" id="ARBA00004123"/>
    </source>
</evidence>
<evidence type="ECO:0000256" key="3">
    <source>
        <dbReference type="ARBA" id="ARBA00022553"/>
    </source>
</evidence>
<feature type="region of interest" description="Disordered" evidence="7">
    <location>
        <begin position="153"/>
        <end position="181"/>
    </location>
</feature>
<dbReference type="GO" id="GO:0006357">
    <property type="term" value="P:regulation of transcription by RNA polymerase II"/>
    <property type="evidence" value="ECO:0007669"/>
    <property type="project" value="UniProtKB-ARBA"/>
</dbReference>
<evidence type="ECO:0000256" key="5">
    <source>
        <dbReference type="ARBA" id="ARBA00023163"/>
    </source>
</evidence>
<dbReference type="InterPro" id="IPR045144">
    <property type="entry name" value="TAF4"/>
</dbReference>
<dbReference type="GO" id="GO:0006367">
    <property type="term" value="P:transcription initiation at RNA polymerase II promoter"/>
    <property type="evidence" value="ECO:0007669"/>
    <property type="project" value="TreeGrafter"/>
</dbReference>
<accession>A0A3L8S5K9</accession>
<feature type="region of interest" description="Disordered" evidence="7">
    <location>
        <begin position="559"/>
        <end position="587"/>
    </location>
</feature>
<dbReference type="PANTHER" id="PTHR15138">
    <property type="entry name" value="TRANSCRIPTION INITIATION FACTOR TFIID SUBUNIT 4"/>
    <property type="match status" value="1"/>
</dbReference>
<feature type="region of interest" description="Disordered" evidence="7">
    <location>
        <begin position="1115"/>
        <end position="1154"/>
    </location>
</feature>
<evidence type="ECO:0000256" key="2">
    <source>
        <dbReference type="ARBA" id="ARBA00006178"/>
    </source>
</evidence>
<dbReference type="GO" id="GO:0003677">
    <property type="term" value="F:DNA binding"/>
    <property type="evidence" value="ECO:0007669"/>
    <property type="project" value="TreeGrafter"/>
</dbReference>
<comment type="similarity">
    <text evidence="2">Belongs to the TAF4 family.</text>
</comment>
<evidence type="ECO:0000256" key="6">
    <source>
        <dbReference type="ARBA" id="ARBA00023242"/>
    </source>
</evidence>
<dbReference type="PANTHER" id="PTHR15138:SF18">
    <property type="entry name" value="TATA-BOX BINDING PROTEIN ASSOCIATED FACTOR 4"/>
    <property type="match status" value="1"/>
</dbReference>
<dbReference type="InterPro" id="IPR007900">
    <property type="entry name" value="TAF4_C"/>
</dbReference>
<feature type="compositionally biased region" description="Low complexity" evidence="7">
    <location>
        <begin position="1138"/>
        <end position="1154"/>
    </location>
</feature>
<comment type="caution">
    <text evidence="9">The sequence shown here is derived from an EMBL/GenBank/DDBJ whole genome shotgun (WGS) entry which is preliminary data.</text>
</comment>
<dbReference type="GO" id="GO:0016251">
    <property type="term" value="F:RNA polymerase II general transcription initiation factor activity"/>
    <property type="evidence" value="ECO:0007669"/>
    <property type="project" value="TreeGrafter"/>
</dbReference>
<sequence>MAAGSDLLDEVFLNTEVDEKVVSDLVGSLESQLAASGHHHQHHKAQEPLRAAGGLLGNHVVSSSSSSSSPSPSPGGVVVGGNANAQTESSSGSKMGLSAPEITKAGPGPGLCVIVLVLTPGLIKGHEDYSGQEATSSWAGGVQGGVINHNTRSQTSALDGATTTSTSTTTAAAGGSEVTAAPGTLSQGKSVVISTMATALSTRNGKIGTTTVQTLNGSNVVMNSHHTGSAAFSGTPVTANPAPAPAVTPLVNNGPGSVGKGNAVNAVLPSASNTVIQTSFLNTAVSSASSSSPTVISSQPPPSVGTGAPTVTLVRPPIHTAGPTVAAATQNGSNTVINSTISVGSFPAVATATVGSGVSLQTSLVNSQSGSSVPAAPATQVIKSESPKTIVQAVSQQQTLATAGQPSTTGGNMIIGQTMQAGLSNVAPNPGGIPPAAPGTPTGMAKGTANTVAQSLPRTPTPTTSGIRATLTPTVLAPRLPQPPQNPTNIQNFQLPPVFVKQAMFQRKKEEESIGKKVWFAFFWMCSLTTLCFAGMVLVRSENGQLLMIPQQALAQMQAQAHAQSQPQNTLTPRPATPTSAPPVQISTVQAPGTPIIARQVTPTTIIKQVSQAQTTVQPTTTLQRPPVVQPQIVLGGTAQTTTLGTATAVQTGTPQRTVQGTTATSTAATETMENVKKCKNFLSTLIKLASSGKQSTETAANVKELVQNLLDGKIEPEDFTSRLYRELNSSPQPYLVPFLKRSLPALRQLTPDSAAFIQQSQQQQPTTQATIATIPSAAAVLLSSSVQRTAGKATATVTSTLQQPVISLTQPTQVGVSKQGQSTPLVIQQSQKAGALIRPPQVTLTQTPMVALRQPHSRIMLTTPQIQLNQLQTVPVVKPAVLPGNKAIATVSTQVAAAQKNKLKEPGGGSFRDDDDINDVASMAGVNLSEESARILATNSELVGTLTRSCKDETFLFPAPLQRRILEIGKKHGITEIHPDVVSYVSHATQQRLQNLVEKLSETAQQRNISYKDDERYEQASDVRAQLKFFEQLDQIEKQRKDEQEREILMRAAKASAWLSHSRSRQEDPEQLRLKQKAKEVIEGDNHPSLLWHTQMQQQELAQMRQRDANLTALAAIGPRKKRKVDSPGSGSGTEGCGSSAAVPGSSGVGTTRQFTRQRITRVNLRDLIFCLENERETSHSLLLYKAFLK</sequence>
<feature type="compositionally biased region" description="Low complexity" evidence="7">
    <location>
        <begin position="559"/>
        <end position="583"/>
    </location>
</feature>
<evidence type="ECO:0000256" key="4">
    <source>
        <dbReference type="ARBA" id="ARBA00023015"/>
    </source>
</evidence>
<feature type="region of interest" description="Disordered" evidence="7">
    <location>
        <begin position="57"/>
        <end position="101"/>
    </location>
</feature>
<comment type="subcellular location">
    <subcellularLocation>
        <location evidence="1">Nucleus</location>
    </subcellularLocation>
</comment>
<dbReference type="STRING" id="44316.ENSEGOP00005022334"/>
<protein>
    <recommendedName>
        <fullName evidence="8">TAFH domain-containing protein</fullName>
    </recommendedName>
</protein>
<dbReference type="PROSITE" id="PS51119">
    <property type="entry name" value="TAFH"/>
    <property type="match status" value="1"/>
</dbReference>
<organism evidence="9 10">
    <name type="scientific">Chloebia gouldiae</name>
    <name type="common">Gouldian finch</name>
    <name type="synonym">Erythrura gouldiae</name>
    <dbReference type="NCBI Taxonomy" id="44316"/>
    <lineage>
        <taxon>Eukaryota</taxon>
        <taxon>Metazoa</taxon>
        <taxon>Chordata</taxon>
        <taxon>Craniata</taxon>
        <taxon>Vertebrata</taxon>
        <taxon>Euteleostomi</taxon>
        <taxon>Archelosauria</taxon>
        <taxon>Archosauria</taxon>
        <taxon>Dinosauria</taxon>
        <taxon>Saurischia</taxon>
        <taxon>Theropoda</taxon>
        <taxon>Coelurosauria</taxon>
        <taxon>Aves</taxon>
        <taxon>Neognathae</taxon>
        <taxon>Neoaves</taxon>
        <taxon>Telluraves</taxon>
        <taxon>Australaves</taxon>
        <taxon>Passeriformes</taxon>
        <taxon>Passeroidea</taxon>
        <taxon>Passeridae</taxon>
        <taxon>Chloebia</taxon>
    </lineage>
</organism>
<evidence type="ECO:0000313" key="10">
    <source>
        <dbReference type="Proteomes" id="UP000276834"/>
    </source>
</evidence>
<reference evidence="9 10" key="1">
    <citation type="journal article" date="2018" name="Proc. R. Soc. B">
        <title>A non-coding region near Follistatin controls head colour polymorphism in the Gouldian finch.</title>
        <authorList>
            <person name="Toomey M.B."/>
            <person name="Marques C.I."/>
            <person name="Andrade P."/>
            <person name="Araujo P.M."/>
            <person name="Sabatino S."/>
            <person name="Gazda M.A."/>
            <person name="Afonso S."/>
            <person name="Lopes R.J."/>
            <person name="Corbo J.C."/>
            <person name="Carneiro M."/>
        </authorList>
    </citation>
    <scope>NUCLEOTIDE SEQUENCE [LARGE SCALE GENOMIC DNA]</scope>
    <source>
        <strain evidence="9">Red01</strain>
        <tissue evidence="9">Muscle</tissue>
    </source>
</reference>
<dbReference type="FunFam" id="1.10.20.10:FF:000015">
    <property type="entry name" value="Transcription initiation factor TFIID subunit 4B"/>
    <property type="match status" value="1"/>
</dbReference>
<dbReference type="FunFam" id="1.20.120.1110:FF:000002">
    <property type="entry name" value="Transcription initiation factor TFIID subunit 4B"/>
    <property type="match status" value="1"/>
</dbReference>
<dbReference type="Gene3D" id="1.20.120.1110">
    <property type="entry name" value="TAFH/NHR1 domain"/>
    <property type="match status" value="1"/>
</dbReference>
<evidence type="ECO:0000313" key="9">
    <source>
        <dbReference type="EMBL" id="RLV97507.1"/>
    </source>
</evidence>
<dbReference type="InterPro" id="IPR009072">
    <property type="entry name" value="Histone-fold"/>
</dbReference>
<dbReference type="AlphaFoldDB" id="A0A3L8S5K9"/>
<evidence type="ECO:0000256" key="7">
    <source>
        <dbReference type="SAM" id="MobiDB-lite"/>
    </source>
</evidence>
<dbReference type="SUPFAM" id="SSF158553">
    <property type="entry name" value="TAFH domain-like"/>
    <property type="match status" value="1"/>
</dbReference>
<dbReference type="SUPFAM" id="SSF47113">
    <property type="entry name" value="Histone-fold"/>
    <property type="match status" value="1"/>
</dbReference>
<dbReference type="InterPro" id="IPR037249">
    <property type="entry name" value="TAFH/NHR1_dom_sf"/>
</dbReference>
<dbReference type="SMART" id="SM00549">
    <property type="entry name" value="TAFH"/>
    <property type="match status" value="1"/>
</dbReference>
<dbReference type="Gene3D" id="1.10.20.10">
    <property type="entry name" value="Histone, subunit A"/>
    <property type="match status" value="1"/>
</dbReference>
<evidence type="ECO:0000259" key="8">
    <source>
        <dbReference type="PROSITE" id="PS51119"/>
    </source>
</evidence>
<dbReference type="OrthoDB" id="21060at2759"/>